<gene>
    <name evidence="7" type="ORF">QBC40DRAFT_351595</name>
</gene>
<feature type="transmembrane region" description="Helical" evidence="6">
    <location>
        <begin position="178"/>
        <end position="197"/>
    </location>
</feature>
<sequence>MGPAETAPLLAGHEPHGVPPDSLASSLQQSPPSLSTPSLGPPTGSTHPKRLLSFWDGLALVLGLQIGSGIFVSPALVVRSVGSESTALLIWVIGGTLAWACAACYVEMGTRLPINGGPQEYLAYCFSDLFGFVASWGCIFTVKPCSGAVLALSIAEYACDALALVPEAGSGTPSSDRYLKTAALLVIALVTAINCAGNHLSNLSTKILLACKVGGVGFVIIMGFAVLVSSHISSSPTVAANVEPVSPDLGSYTDALLAAMWAYSGWETLAFVGGELQNPHRNIPRVINTAMVVVVLLSVFSNIAYFSVLSFDEIVRSTTIGLTFSEHFLGRAGGVAYTALICLSSFGTLNVKTFTAGRLTQAAAERGFLPPIVMTVANQGRDGSNNGDNGDNTDHRSVSSRSSCQAPLRQRMLGTFQRPLRFQDGTIPFSAIIFNSLLTCIFVLVGDLRSLISFIGIVEYWIVFLTLVGLLSLRFFPTPDQRTQTVTMPIFKVPVIVILVALLALGFMVILSIARHQLAGIGFMIFCVGSGVFHSFFIQPRGSATREVSRSYVD</sequence>
<comment type="caution">
    <text evidence="7">The sequence shown here is derived from an EMBL/GenBank/DDBJ whole genome shotgun (WGS) entry which is preliminary data.</text>
</comment>
<evidence type="ECO:0000256" key="2">
    <source>
        <dbReference type="ARBA" id="ARBA00022692"/>
    </source>
</evidence>
<dbReference type="InterPro" id="IPR002293">
    <property type="entry name" value="AA/rel_permease1"/>
</dbReference>
<feature type="transmembrane region" description="Helical" evidence="6">
    <location>
        <begin position="328"/>
        <end position="349"/>
    </location>
</feature>
<keyword evidence="4 6" id="KW-0472">Membrane</keyword>
<dbReference type="PANTHER" id="PTHR11785">
    <property type="entry name" value="AMINO ACID TRANSPORTER"/>
    <property type="match status" value="1"/>
</dbReference>
<keyword evidence="2 6" id="KW-0812">Transmembrane</keyword>
<dbReference type="InterPro" id="IPR050598">
    <property type="entry name" value="AminoAcid_Transporter"/>
</dbReference>
<evidence type="ECO:0000256" key="1">
    <source>
        <dbReference type="ARBA" id="ARBA00004141"/>
    </source>
</evidence>
<evidence type="ECO:0000313" key="7">
    <source>
        <dbReference type="EMBL" id="KAK4196659.1"/>
    </source>
</evidence>
<proteinExistence type="predicted"/>
<feature type="compositionally biased region" description="Low complexity" evidence="5">
    <location>
        <begin position="19"/>
        <end position="45"/>
    </location>
</feature>
<protein>
    <submittedName>
        <fullName evidence="7">Amino acid transporter</fullName>
    </submittedName>
</protein>
<feature type="region of interest" description="Disordered" evidence="5">
    <location>
        <begin position="380"/>
        <end position="406"/>
    </location>
</feature>
<feature type="transmembrane region" description="Helical" evidence="6">
    <location>
        <begin position="286"/>
        <end position="308"/>
    </location>
</feature>
<feature type="transmembrane region" description="Helical" evidence="6">
    <location>
        <begin position="57"/>
        <end position="76"/>
    </location>
</feature>
<dbReference type="Pfam" id="PF13520">
    <property type="entry name" value="AA_permease_2"/>
    <property type="match status" value="1"/>
</dbReference>
<dbReference type="PANTHER" id="PTHR11785:SF512">
    <property type="entry name" value="SOBREMESA, ISOFORM B"/>
    <property type="match status" value="1"/>
</dbReference>
<keyword evidence="8" id="KW-1185">Reference proteome</keyword>
<dbReference type="EMBL" id="MU863979">
    <property type="protein sequence ID" value="KAK4196659.1"/>
    <property type="molecule type" value="Genomic_DNA"/>
</dbReference>
<name>A0AAN7ARP7_9PEZI</name>
<reference evidence="7" key="1">
    <citation type="journal article" date="2023" name="Mol. Phylogenet. Evol.">
        <title>Genome-scale phylogeny and comparative genomics of the fungal order Sordariales.</title>
        <authorList>
            <person name="Hensen N."/>
            <person name="Bonometti L."/>
            <person name="Westerberg I."/>
            <person name="Brannstrom I.O."/>
            <person name="Guillou S."/>
            <person name="Cros-Aarteil S."/>
            <person name="Calhoun S."/>
            <person name="Haridas S."/>
            <person name="Kuo A."/>
            <person name="Mondo S."/>
            <person name="Pangilinan J."/>
            <person name="Riley R."/>
            <person name="LaButti K."/>
            <person name="Andreopoulos B."/>
            <person name="Lipzen A."/>
            <person name="Chen C."/>
            <person name="Yan M."/>
            <person name="Daum C."/>
            <person name="Ng V."/>
            <person name="Clum A."/>
            <person name="Steindorff A."/>
            <person name="Ohm R.A."/>
            <person name="Martin F."/>
            <person name="Silar P."/>
            <person name="Natvig D.O."/>
            <person name="Lalanne C."/>
            <person name="Gautier V."/>
            <person name="Ament-Velasquez S.L."/>
            <person name="Kruys A."/>
            <person name="Hutchinson M.I."/>
            <person name="Powell A.J."/>
            <person name="Barry K."/>
            <person name="Miller A.N."/>
            <person name="Grigoriev I.V."/>
            <person name="Debuchy R."/>
            <person name="Gladieux P."/>
            <person name="Hiltunen Thoren M."/>
            <person name="Johannesson H."/>
        </authorList>
    </citation>
    <scope>NUCLEOTIDE SEQUENCE</scope>
    <source>
        <strain evidence="7">CBS 315.58</strain>
    </source>
</reference>
<accession>A0AAN7ARP7</accession>
<reference evidence="7" key="2">
    <citation type="submission" date="2023-05" db="EMBL/GenBank/DDBJ databases">
        <authorList>
            <consortium name="Lawrence Berkeley National Laboratory"/>
            <person name="Steindorff A."/>
            <person name="Hensen N."/>
            <person name="Bonometti L."/>
            <person name="Westerberg I."/>
            <person name="Brannstrom I.O."/>
            <person name="Guillou S."/>
            <person name="Cros-Aarteil S."/>
            <person name="Calhoun S."/>
            <person name="Haridas S."/>
            <person name="Kuo A."/>
            <person name="Mondo S."/>
            <person name="Pangilinan J."/>
            <person name="Riley R."/>
            <person name="Labutti K."/>
            <person name="Andreopoulos B."/>
            <person name="Lipzen A."/>
            <person name="Chen C."/>
            <person name="Yanf M."/>
            <person name="Daum C."/>
            <person name="Ng V."/>
            <person name="Clum A."/>
            <person name="Ohm R."/>
            <person name="Martin F."/>
            <person name="Silar P."/>
            <person name="Natvig D."/>
            <person name="Lalanne C."/>
            <person name="Gautier V."/>
            <person name="Ament-Velasquez S.L."/>
            <person name="Kruys A."/>
            <person name="Hutchinson M.I."/>
            <person name="Powell A.J."/>
            <person name="Barry K."/>
            <person name="Miller A.N."/>
            <person name="Grigoriev I.V."/>
            <person name="Debuchy R."/>
            <person name="Gladieux P."/>
            <person name="Thoren M.H."/>
            <person name="Johannesson H."/>
        </authorList>
    </citation>
    <scope>NUCLEOTIDE SEQUENCE</scope>
    <source>
        <strain evidence="7">CBS 315.58</strain>
    </source>
</reference>
<feature type="transmembrane region" description="Helical" evidence="6">
    <location>
        <begin position="252"/>
        <end position="274"/>
    </location>
</feature>
<feature type="transmembrane region" description="Helical" evidence="6">
    <location>
        <begin position="493"/>
        <end position="514"/>
    </location>
</feature>
<evidence type="ECO:0000256" key="3">
    <source>
        <dbReference type="ARBA" id="ARBA00022989"/>
    </source>
</evidence>
<dbReference type="AlphaFoldDB" id="A0AAN7ARP7"/>
<feature type="transmembrane region" description="Helical" evidence="6">
    <location>
        <begin position="520"/>
        <end position="538"/>
    </location>
</feature>
<dbReference type="PIRSF" id="PIRSF006060">
    <property type="entry name" value="AA_transporter"/>
    <property type="match status" value="1"/>
</dbReference>
<feature type="transmembrane region" description="Helical" evidence="6">
    <location>
        <begin position="88"/>
        <end position="109"/>
    </location>
</feature>
<organism evidence="7 8">
    <name type="scientific">Triangularia verruculosa</name>
    <dbReference type="NCBI Taxonomy" id="2587418"/>
    <lineage>
        <taxon>Eukaryota</taxon>
        <taxon>Fungi</taxon>
        <taxon>Dikarya</taxon>
        <taxon>Ascomycota</taxon>
        <taxon>Pezizomycotina</taxon>
        <taxon>Sordariomycetes</taxon>
        <taxon>Sordariomycetidae</taxon>
        <taxon>Sordariales</taxon>
        <taxon>Podosporaceae</taxon>
        <taxon>Triangularia</taxon>
    </lineage>
</organism>
<feature type="transmembrane region" description="Helical" evidence="6">
    <location>
        <begin position="209"/>
        <end position="232"/>
    </location>
</feature>
<feature type="transmembrane region" description="Helical" evidence="6">
    <location>
        <begin position="451"/>
        <end position="473"/>
    </location>
</feature>
<feature type="compositionally biased region" description="Low complexity" evidence="5">
    <location>
        <begin position="380"/>
        <end position="390"/>
    </location>
</feature>
<dbReference type="Proteomes" id="UP001303160">
    <property type="component" value="Unassembled WGS sequence"/>
</dbReference>
<comment type="subcellular location">
    <subcellularLocation>
        <location evidence="1">Membrane</location>
        <topology evidence="1">Multi-pass membrane protein</topology>
    </subcellularLocation>
</comment>
<evidence type="ECO:0000256" key="5">
    <source>
        <dbReference type="SAM" id="MobiDB-lite"/>
    </source>
</evidence>
<dbReference type="GO" id="GO:0015179">
    <property type="term" value="F:L-amino acid transmembrane transporter activity"/>
    <property type="evidence" value="ECO:0007669"/>
    <property type="project" value="TreeGrafter"/>
</dbReference>
<evidence type="ECO:0000313" key="8">
    <source>
        <dbReference type="Proteomes" id="UP001303160"/>
    </source>
</evidence>
<dbReference type="GO" id="GO:0016020">
    <property type="term" value="C:membrane"/>
    <property type="evidence" value="ECO:0007669"/>
    <property type="project" value="UniProtKB-SubCell"/>
</dbReference>
<feature type="region of interest" description="Disordered" evidence="5">
    <location>
        <begin position="1"/>
        <end position="45"/>
    </location>
</feature>
<dbReference type="Gene3D" id="1.20.1740.10">
    <property type="entry name" value="Amino acid/polyamine transporter I"/>
    <property type="match status" value="1"/>
</dbReference>
<evidence type="ECO:0000256" key="6">
    <source>
        <dbReference type="SAM" id="Phobius"/>
    </source>
</evidence>
<evidence type="ECO:0000256" key="4">
    <source>
        <dbReference type="ARBA" id="ARBA00023136"/>
    </source>
</evidence>
<keyword evidence="3 6" id="KW-1133">Transmembrane helix</keyword>
<feature type="transmembrane region" description="Helical" evidence="6">
    <location>
        <begin position="426"/>
        <end position="445"/>
    </location>
</feature>